<dbReference type="SMART" id="SM00530">
    <property type="entry name" value="HTH_XRE"/>
    <property type="match status" value="1"/>
</dbReference>
<gene>
    <name evidence="2" type="ORF">GCM10011482_03690</name>
</gene>
<accession>A0A917N3I4</accession>
<evidence type="ECO:0000313" key="3">
    <source>
        <dbReference type="Proteomes" id="UP000622610"/>
    </source>
</evidence>
<organism evidence="2 3">
    <name type="scientific">Enterococcus alcedinis</name>
    <dbReference type="NCBI Taxonomy" id="1274384"/>
    <lineage>
        <taxon>Bacteria</taxon>
        <taxon>Bacillati</taxon>
        <taxon>Bacillota</taxon>
        <taxon>Bacilli</taxon>
        <taxon>Lactobacillales</taxon>
        <taxon>Enterococcaceae</taxon>
        <taxon>Enterococcus</taxon>
    </lineage>
</organism>
<name>A0A917N3I4_9ENTE</name>
<comment type="caution">
    <text evidence="2">The sequence shown here is derived from an EMBL/GenBank/DDBJ whole genome shotgun (WGS) entry which is preliminary data.</text>
</comment>
<reference evidence="2" key="2">
    <citation type="submission" date="2020-09" db="EMBL/GenBank/DDBJ databases">
        <authorList>
            <person name="Sun Q."/>
            <person name="Sedlacek I."/>
        </authorList>
    </citation>
    <scope>NUCLEOTIDE SEQUENCE</scope>
    <source>
        <strain evidence="2">CCM 8433</strain>
    </source>
</reference>
<dbReference type="EMBL" id="BMDT01000001">
    <property type="protein sequence ID" value="GGI64715.1"/>
    <property type="molecule type" value="Genomic_DNA"/>
</dbReference>
<sequence>MKVLKEIRKSHDLNQMQMSEKIAVSYSHYVKLENGFVNPSFNLLKRIYKQFREVDMNDFFK</sequence>
<feature type="domain" description="HTH cro/C1-type" evidence="1">
    <location>
        <begin position="4"/>
        <end position="59"/>
    </location>
</feature>
<dbReference type="PROSITE" id="PS50943">
    <property type="entry name" value="HTH_CROC1"/>
    <property type="match status" value="1"/>
</dbReference>
<proteinExistence type="predicted"/>
<dbReference type="InterPro" id="IPR001387">
    <property type="entry name" value="Cro/C1-type_HTH"/>
</dbReference>
<dbReference type="Gene3D" id="1.10.260.40">
    <property type="entry name" value="lambda repressor-like DNA-binding domains"/>
    <property type="match status" value="1"/>
</dbReference>
<dbReference type="SUPFAM" id="SSF47413">
    <property type="entry name" value="lambda repressor-like DNA-binding domains"/>
    <property type="match status" value="1"/>
</dbReference>
<dbReference type="GO" id="GO:0003677">
    <property type="term" value="F:DNA binding"/>
    <property type="evidence" value="ECO:0007669"/>
    <property type="project" value="InterPro"/>
</dbReference>
<dbReference type="RefSeq" id="WP_229731642.1">
    <property type="nucleotide sequence ID" value="NZ_BMDT01000001.1"/>
</dbReference>
<keyword evidence="3" id="KW-1185">Reference proteome</keyword>
<dbReference type="Pfam" id="PF01381">
    <property type="entry name" value="HTH_3"/>
    <property type="match status" value="1"/>
</dbReference>
<dbReference type="CDD" id="cd00093">
    <property type="entry name" value="HTH_XRE"/>
    <property type="match status" value="1"/>
</dbReference>
<dbReference type="AlphaFoldDB" id="A0A917N3I4"/>
<dbReference type="Proteomes" id="UP000622610">
    <property type="component" value="Unassembled WGS sequence"/>
</dbReference>
<evidence type="ECO:0000259" key="1">
    <source>
        <dbReference type="PROSITE" id="PS50943"/>
    </source>
</evidence>
<protein>
    <recommendedName>
        <fullName evidence="1">HTH cro/C1-type domain-containing protein</fullName>
    </recommendedName>
</protein>
<reference evidence="2" key="1">
    <citation type="journal article" date="2014" name="Int. J. Syst. Evol. Microbiol.">
        <title>Complete genome sequence of Corynebacterium casei LMG S-19264T (=DSM 44701T), isolated from a smear-ripened cheese.</title>
        <authorList>
            <consortium name="US DOE Joint Genome Institute (JGI-PGF)"/>
            <person name="Walter F."/>
            <person name="Albersmeier A."/>
            <person name="Kalinowski J."/>
            <person name="Ruckert C."/>
        </authorList>
    </citation>
    <scope>NUCLEOTIDE SEQUENCE</scope>
    <source>
        <strain evidence="2">CCM 8433</strain>
    </source>
</reference>
<evidence type="ECO:0000313" key="2">
    <source>
        <dbReference type="EMBL" id="GGI64715.1"/>
    </source>
</evidence>
<dbReference type="InterPro" id="IPR010982">
    <property type="entry name" value="Lambda_DNA-bd_dom_sf"/>
</dbReference>